<feature type="region of interest" description="Disordered" evidence="3">
    <location>
        <begin position="1"/>
        <end position="24"/>
    </location>
</feature>
<name>A0ABU8TQG9_9HYPH</name>
<dbReference type="PANTHER" id="PTHR37302:SF1">
    <property type="entry name" value="PROTEIN DINB"/>
    <property type="match status" value="1"/>
</dbReference>
<dbReference type="Proteomes" id="UP001385499">
    <property type="component" value="Unassembled WGS sequence"/>
</dbReference>
<dbReference type="InterPro" id="IPR007837">
    <property type="entry name" value="DinB"/>
</dbReference>
<dbReference type="EMBL" id="JBAKIA010000013">
    <property type="protein sequence ID" value="MEJ8475800.1"/>
    <property type="molecule type" value="Genomic_DNA"/>
</dbReference>
<evidence type="ECO:0000256" key="3">
    <source>
        <dbReference type="SAM" id="MobiDB-lite"/>
    </source>
</evidence>
<gene>
    <name evidence="4" type="ORF">V6575_17035</name>
</gene>
<accession>A0ABU8TQG9</accession>
<keyword evidence="5" id="KW-1185">Reference proteome</keyword>
<reference evidence="4 5" key="1">
    <citation type="submission" date="2024-02" db="EMBL/GenBank/DDBJ databases">
        <title>Roseibium algae sp. nov., isolated from marine alga (Grateloupia sp.), showing potential in myo-inositol conversion.</title>
        <authorList>
            <person name="Wang Y."/>
        </authorList>
    </citation>
    <scope>NUCLEOTIDE SEQUENCE [LARGE SCALE GENOMIC DNA]</scope>
    <source>
        <strain evidence="4 5">H3510</strain>
    </source>
</reference>
<proteinExistence type="inferred from homology"/>
<evidence type="ECO:0000256" key="1">
    <source>
        <dbReference type="ARBA" id="ARBA00008635"/>
    </source>
</evidence>
<dbReference type="Gene3D" id="1.20.120.450">
    <property type="entry name" value="dinb family like domain"/>
    <property type="match status" value="1"/>
</dbReference>
<evidence type="ECO:0000313" key="5">
    <source>
        <dbReference type="Proteomes" id="UP001385499"/>
    </source>
</evidence>
<organism evidence="4 5">
    <name type="scientific">Roseibium algae</name>
    <dbReference type="NCBI Taxonomy" id="3123038"/>
    <lineage>
        <taxon>Bacteria</taxon>
        <taxon>Pseudomonadati</taxon>
        <taxon>Pseudomonadota</taxon>
        <taxon>Alphaproteobacteria</taxon>
        <taxon>Hyphomicrobiales</taxon>
        <taxon>Stappiaceae</taxon>
        <taxon>Roseibium</taxon>
    </lineage>
</organism>
<sequence>MLPLTMRSEAQDDGSPEKRGNSAMAARGVPILDDKENVMAQIDPALYQTLASYNQWMTVKLYAAAAKMDDSARKEDRGAFFKSVHSTLNHILFGDRAWMGRFTEVDYAVAGMGVDLYADFEELRGHHLAIAEDIVAFANSLTQEWLAGDLVWISSSDQVERTRPRWICVTHLFNHQTHHRGQISTLLSQAGIDIGVTDLPFMPGFE</sequence>
<comment type="caution">
    <text evidence="4">The sequence shown here is derived from an EMBL/GenBank/DDBJ whole genome shotgun (WGS) entry which is preliminary data.</text>
</comment>
<dbReference type="RefSeq" id="WP_340276045.1">
    <property type="nucleotide sequence ID" value="NZ_JBAKIA010000013.1"/>
</dbReference>
<keyword evidence="2" id="KW-0479">Metal-binding</keyword>
<protein>
    <submittedName>
        <fullName evidence="4">DinB family protein</fullName>
    </submittedName>
</protein>
<comment type="similarity">
    <text evidence="1">Belongs to the DinB family.</text>
</comment>
<dbReference type="Pfam" id="PF05163">
    <property type="entry name" value="DinB"/>
    <property type="match status" value="1"/>
</dbReference>
<dbReference type="InterPro" id="IPR034660">
    <property type="entry name" value="DinB/YfiT-like"/>
</dbReference>
<dbReference type="SUPFAM" id="SSF109854">
    <property type="entry name" value="DinB/YfiT-like putative metalloenzymes"/>
    <property type="match status" value="1"/>
</dbReference>
<evidence type="ECO:0000256" key="2">
    <source>
        <dbReference type="ARBA" id="ARBA00022723"/>
    </source>
</evidence>
<dbReference type="PANTHER" id="PTHR37302">
    <property type="entry name" value="SLR1116 PROTEIN"/>
    <property type="match status" value="1"/>
</dbReference>
<evidence type="ECO:0000313" key="4">
    <source>
        <dbReference type="EMBL" id="MEJ8475800.1"/>
    </source>
</evidence>